<dbReference type="GO" id="GO:0004866">
    <property type="term" value="F:endopeptidase inhibitor activity"/>
    <property type="evidence" value="ECO:0007669"/>
    <property type="project" value="InterPro"/>
</dbReference>
<dbReference type="InterPro" id="IPR008930">
    <property type="entry name" value="Terpenoid_cyclase/PrenylTrfase"/>
</dbReference>
<name>A0AAT9GEZ1_9BACT</name>
<dbReference type="InterPro" id="IPR037066">
    <property type="entry name" value="Plug_dom_sf"/>
</dbReference>
<dbReference type="SUPFAM" id="SSF48239">
    <property type="entry name" value="Terpenoid cyclases/Protein prenyltransferases"/>
    <property type="match status" value="1"/>
</dbReference>
<gene>
    <name evidence="4" type="ORF">KACHI17_00450</name>
</gene>
<dbReference type="Pfam" id="PF00207">
    <property type="entry name" value="A2M"/>
    <property type="match status" value="1"/>
</dbReference>
<evidence type="ECO:0000259" key="3">
    <source>
        <dbReference type="SMART" id="SM01360"/>
    </source>
</evidence>
<dbReference type="Pfam" id="PF17973">
    <property type="entry name" value="bMG10"/>
    <property type="match status" value="1"/>
</dbReference>
<dbReference type="Gene3D" id="2.170.130.10">
    <property type="entry name" value="TonB-dependent receptor, plug domain"/>
    <property type="match status" value="1"/>
</dbReference>
<evidence type="ECO:0000256" key="1">
    <source>
        <dbReference type="ARBA" id="ARBA00010556"/>
    </source>
</evidence>
<comment type="similarity">
    <text evidence="1">Belongs to the protease inhibitor I39 (alpha-2-macroglobulin) family. Bacterial alpha-2-macroglobulin subfamily.</text>
</comment>
<dbReference type="InterPro" id="IPR001599">
    <property type="entry name" value="Macroglobln_a2"/>
</dbReference>
<feature type="signal peptide" evidence="2">
    <location>
        <begin position="1"/>
        <end position="19"/>
    </location>
</feature>
<feature type="chain" id="PRO_5043905310" description="Alpha-2-macroglobulin domain-containing protein" evidence="2">
    <location>
        <begin position="20"/>
        <end position="2119"/>
    </location>
</feature>
<sequence length="2119" mass="243030">MLRISVLLGFLVFSFTSFAQQKDTSFTREWIDIDTLVLNDGMTKTALEKVNILYEKAARLQLKAQKIKCLIYRYSLESIVTEKGPVEIATELQQEIKNSSDPISQSIFRLMLTQQLERYFLENRWGIYDRKTINNNQNLDINTWTIDDFRKNIDLQFKQILLYIPQLQQVSTDQYDAILIRGNDKNIKLDLADLCLLAAIEFYKSEDYFVSRTTDFLSLQDPSALSELETFIQTKFPLTDSNAHHLITLQLFQQLLKKHKQDHKLESLLKFNLNRIEWVYQQARFPEKDIAYESALKIITTTYPSNIATVDYWHALALREVQKGQTYKPFSDTTHRYGLVKAKKILTDAIATFDRSTAPLQKINSLLRDLNQPNWHIKTERVNLIHKKFRALVSYKNIDTLYLRILKADSNRDNPLFWESKFWQELVSANPIKTIIQKLPRTDDLQQHAVEIALPALPAGEYELVCSNNSEFNNDSTSKLSFQRFIVSNISYIKNKNDLFVVHRETGKPLAKVKVSIFENVYKKELKKYQFQLLAVKQTDQNGHVNFTEKKISNAYKYIFETKNDKLAFNLPEYENIYEPIHNEITDPEEIAASENKAKRILFFTDRSIYRPGQTVFFKGIGVTKNPSTQQSKIISSRDSVWVFLQNVNRKKIDSARFQLNSFGSFAGQFNLPLQGLTGNYSIYVRLHQTNTETYFSVEEYKRPTFSVSLEKPTYSYQLNDTIVIKGNAKAFAGNAIDAAKVVYAVTREERYLYNDYWRGPRPSYDRREISNGSLITDATGNFQIKFKAHAEDIIIDKEATQLFDFSISATVTDNNGETRTAQTEITAGSRSILLAVKAPESIDAGDLKDISVSTTNLSNEKEPAIVQLKLTALQQPNRLIRKRLWERPDLFLMSEKEFLYEFPYDEYANESNPSSWQKSSVFQEFTIDTKISDQLTLSSTLAAGHYEIEATTKDKNGASIRSVSYFKVFDHTSKKLPSQEYEFTFTKKETAEPGDTALFIHGVSANEIYVIRKRDQANKRAVISYEIRKKGLSDISFIPTESDRGGMMITEAYVIHNRMYSQAYRINIPWSNKQLEIQYRSYRNKTEPGSKETWTIQVKGQKGDSTNAEVLTSMYDASLDQFKQHRWRIPALWPENRWANDFHSGSNFTTQQSADKFTNTIYLDPGQEADIDRLPLYAQELMQQNLYRWTTDSSTLPVQLKNHLIKKLDRSFFFAYQPQPVKTMSPALNETITVSSRKTNITSDVAYGTMAGVPVEYDAVRIRGNSSTPIATGSLLIVDGVVVSSIASINPADIISIEQLAPAEAMKQYGQKAEKGAMIIVTKNAVPPVVIRKNFNETAFFYPQLHADSSGNYSFSFTMPEAVTQWKWMTLAHNKDLAFGNAQADIITQKTLMVQANPPRFMREGDKMEFSAKVTNLSGEELSGQVMLELIDANAGSSVDGWFQNVFPVQYFTVLAKQSTTVKFPIQIPFSFNRALTWRLVARAGNYSDGEENILPVLTNRQLVTESMPILITKDTTQTFRFEKLINANSPSLTHEALTMSYTANPIWEAIRALPYLMEYPYECVEQTFNRFYANSLAQYILNRDPKIKKVFEAWQKDTAALKSKLQLNQALKQLMLEETPWVFEAATETEKNKNLALLFDVFRLNQQAEQFINKLQEMQLPDGSFSWFKGGYSDRYMTNYILTGIGKLKRLGAITSDVTIRLQPVINNALAFLDAAILKDYRTIRSNKNDSTKMILSGIHLQYLYMRSFFREIALKENDEAYRYFYDLGKNNIQKQSIYNKALLGLIYFRNNEKRFVNVNILNPILENAVEDKSKATIYWKDRSAYSWFTSSIEHQSTVIQFLQEILKDQNFSGGQKSIDHARNWLLLNKQTNHWNTTVATADAAYALIITGSDLLHTDKRVSIELGNVVYNNQGTNREAGTGYFQQRIEGRLIKPEMGNIQVTVQTIGNASKESISWGAVHWQYFEDMDKITPSSTPLSISKELFIEKNSNTGKVLESLKENDVVRPGDKVIIRMIIKSDRVMEYLHLKDTRSATMEPVNVLSGFKWQDRLGYYESTKDASTNFFIGQLNKGTYVFDYPVYITHTGVFSTGNASIQCMYAPEFTANSGGMILRVEE</sequence>
<keyword evidence="2" id="KW-0732">Signal</keyword>
<feature type="domain" description="Alpha-2-macroglobulin" evidence="3">
    <location>
        <begin position="1339"/>
        <end position="1429"/>
    </location>
</feature>
<dbReference type="SMART" id="SM01419">
    <property type="entry name" value="Thiol-ester_cl"/>
    <property type="match status" value="1"/>
</dbReference>
<dbReference type="InterPro" id="IPR041246">
    <property type="entry name" value="Bact_MG10"/>
</dbReference>
<dbReference type="EMBL" id="AP029612">
    <property type="protein sequence ID" value="BFG69164.1"/>
    <property type="molecule type" value="Genomic_DNA"/>
</dbReference>
<dbReference type="InterPro" id="IPR051802">
    <property type="entry name" value="YfhM-like"/>
</dbReference>
<dbReference type="PANTHER" id="PTHR40094:SF1">
    <property type="entry name" value="UBIQUITIN DOMAIN-CONTAINING PROTEIN"/>
    <property type="match status" value="1"/>
</dbReference>
<reference evidence="4" key="1">
    <citation type="submission" date="2024-02" db="EMBL/GenBank/DDBJ databases">
        <title>Sediminibacterium planktonica sp. nov. and Sediminibacterium longus sp. nov., isolated from surface lake and river water.</title>
        <authorList>
            <person name="Watanabe K."/>
            <person name="Takemine S."/>
            <person name="Ishii Y."/>
            <person name="Ogata Y."/>
            <person name="Shindo C."/>
            <person name="Suda W."/>
        </authorList>
    </citation>
    <scope>NUCLEOTIDE SEQUENCE</scope>
    <source>
        <strain evidence="4">KACHI17</strain>
    </source>
</reference>
<dbReference type="Gene3D" id="2.60.40.1930">
    <property type="match status" value="1"/>
</dbReference>
<evidence type="ECO:0000313" key="4">
    <source>
        <dbReference type="EMBL" id="BFG69164.1"/>
    </source>
</evidence>
<dbReference type="Gene3D" id="1.50.10.20">
    <property type="match status" value="1"/>
</dbReference>
<evidence type="ECO:0000256" key="2">
    <source>
        <dbReference type="SAM" id="SignalP"/>
    </source>
</evidence>
<dbReference type="Pfam" id="PF01835">
    <property type="entry name" value="MG2"/>
    <property type="match status" value="1"/>
</dbReference>
<accession>A0AAT9GEZ1</accession>
<proteinExistence type="inferred from homology"/>
<dbReference type="PANTHER" id="PTHR40094">
    <property type="entry name" value="ALPHA-2-MACROGLOBULIN HOMOLOG"/>
    <property type="match status" value="1"/>
</dbReference>
<organism evidence="4">
    <name type="scientific">Sediminibacterium sp. KACHI17</name>
    <dbReference type="NCBI Taxonomy" id="1751071"/>
    <lineage>
        <taxon>Bacteria</taxon>
        <taxon>Pseudomonadati</taxon>
        <taxon>Bacteroidota</taxon>
        <taxon>Chitinophagia</taxon>
        <taxon>Chitinophagales</taxon>
        <taxon>Chitinophagaceae</taxon>
        <taxon>Sediminibacterium</taxon>
    </lineage>
</organism>
<dbReference type="InterPro" id="IPR002890">
    <property type="entry name" value="MG2"/>
</dbReference>
<dbReference type="InterPro" id="IPR047565">
    <property type="entry name" value="Alpha-macroglob_thiol-ester_cl"/>
</dbReference>
<dbReference type="SMART" id="SM01360">
    <property type="entry name" value="A2M"/>
    <property type="match status" value="1"/>
</dbReference>
<protein>
    <recommendedName>
        <fullName evidence="3">Alpha-2-macroglobulin domain-containing protein</fullName>
    </recommendedName>
</protein>